<accession>A0A849VK50</accession>
<evidence type="ECO:0000313" key="5">
    <source>
        <dbReference type="EMBL" id="NTS30151.1"/>
    </source>
</evidence>
<dbReference type="InterPro" id="IPR011057">
    <property type="entry name" value="Mss4-like_sf"/>
</dbReference>
<keyword evidence="2" id="KW-0479">Metal-binding</keyword>
<evidence type="ECO:0000256" key="1">
    <source>
        <dbReference type="ARBA" id="ARBA00005495"/>
    </source>
</evidence>
<dbReference type="Proteomes" id="UP000550508">
    <property type="component" value="Unassembled WGS sequence"/>
</dbReference>
<evidence type="ECO:0000256" key="3">
    <source>
        <dbReference type="ARBA" id="ARBA00022833"/>
    </source>
</evidence>
<sequence length="133" mass="14807">MRKTYHGSCHCGAVRFEADIDLTQGTSKCNCSVCAKGRFWKVIVGGDELRVVTGSEKLTAYRFGGGAITHFFCDTCGMKPFGQGEKESMGKFYGVNVACLDDMPVKDLVAAPLEYQDGLHDHWERRPQEVRHL</sequence>
<comment type="similarity">
    <text evidence="1">Belongs to the Gfa family.</text>
</comment>
<dbReference type="SUPFAM" id="SSF51316">
    <property type="entry name" value="Mss4-like"/>
    <property type="match status" value="1"/>
</dbReference>
<evidence type="ECO:0000259" key="4">
    <source>
        <dbReference type="PROSITE" id="PS51891"/>
    </source>
</evidence>
<dbReference type="PROSITE" id="PS51891">
    <property type="entry name" value="CENP_V_GFA"/>
    <property type="match status" value="1"/>
</dbReference>
<organism evidence="5 6">
    <name type="scientific">Phyllobacterium pellucidum</name>
    <dbReference type="NCBI Taxonomy" id="2740464"/>
    <lineage>
        <taxon>Bacteria</taxon>
        <taxon>Pseudomonadati</taxon>
        <taxon>Pseudomonadota</taxon>
        <taxon>Alphaproteobacteria</taxon>
        <taxon>Hyphomicrobiales</taxon>
        <taxon>Phyllobacteriaceae</taxon>
        <taxon>Phyllobacterium</taxon>
    </lineage>
</organism>
<gene>
    <name evidence="5" type="ORF">HQ945_02695</name>
</gene>
<reference evidence="5 6" key="1">
    <citation type="submission" date="2020-05" db="EMBL/GenBank/DDBJ databases">
        <authorList>
            <person name="Kim M.K."/>
        </authorList>
    </citation>
    <scope>NUCLEOTIDE SEQUENCE [LARGE SCALE GENOMIC DNA]</scope>
    <source>
        <strain evidence="5 6">BT25</strain>
    </source>
</reference>
<dbReference type="Gene3D" id="2.170.150.70">
    <property type="match status" value="1"/>
</dbReference>
<dbReference type="PANTHER" id="PTHR28620:SF1">
    <property type="entry name" value="CENP-V_GFA DOMAIN-CONTAINING PROTEIN"/>
    <property type="match status" value="1"/>
</dbReference>
<comment type="caution">
    <text evidence="5">The sequence shown here is derived from an EMBL/GenBank/DDBJ whole genome shotgun (WGS) entry which is preliminary data.</text>
</comment>
<dbReference type="EMBL" id="JABUMX010000001">
    <property type="protein sequence ID" value="NTS30151.1"/>
    <property type="molecule type" value="Genomic_DNA"/>
</dbReference>
<name>A0A849VK50_9HYPH</name>
<keyword evidence="3" id="KW-0862">Zinc</keyword>
<dbReference type="InterPro" id="IPR006913">
    <property type="entry name" value="CENP-V/GFA"/>
</dbReference>
<dbReference type="GO" id="GO:0016846">
    <property type="term" value="F:carbon-sulfur lyase activity"/>
    <property type="evidence" value="ECO:0007669"/>
    <property type="project" value="InterPro"/>
</dbReference>
<dbReference type="Pfam" id="PF04828">
    <property type="entry name" value="GFA"/>
    <property type="match status" value="1"/>
</dbReference>
<dbReference type="AlphaFoldDB" id="A0A849VK50"/>
<evidence type="ECO:0000313" key="6">
    <source>
        <dbReference type="Proteomes" id="UP000550508"/>
    </source>
</evidence>
<keyword evidence="6" id="KW-1185">Reference proteome</keyword>
<dbReference type="RefSeq" id="WP_113282000.1">
    <property type="nucleotide sequence ID" value="NZ_JABUMX010000001.1"/>
</dbReference>
<dbReference type="PANTHER" id="PTHR28620">
    <property type="entry name" value="CENTROMERE PROTEIN V"/>
    <property type="match status" value="1"/>
</dbReference>
<proteinExistence type="inferred from homology"/>
<feature type="domain" description="CENP-V/GFA" evidence="4">
    <location>
        <begin position="5"/>
        <end position="124"/>
    </location>
</feature>
<dbReference type="GO" id="GO:0046872">
    <property type="term" value="F:metal ion binding"/>
    <property type="evidence" value="ECO:0007669"/>
    <property type="project" value="UniProtKB-KW"/>
</dbReference>
<evidence type="ECO:0000256" key="2">
    <source>
        <dbReference type="ARBA" id="ARBA00022723"/>
    </source>
</evidence>
<dbReference type="InterPro" id="IPR052355">
    <property type="entry name" value="CENP-V-like"/>
</dbReference>
<protein>
    <submittedName>
        <fullName evidence="5">GFA family protein</fullName>
    </submittedName>
</protein>